<dbReference type="GO" id="GO:0046872">
    <property type="term" value="F:metal ion binding"/>
    <property type="evidence" value="ECO:0007669"/>
    <property type="project" value="UniProtKB-KW"/>
</dbReference>
<dbReference type="GeneID" id="19971562"/>
<dbReference type="HOGENOM" id="CLU_038284_0_0_1"/>
<evidence type="ECO:0000313" key="6">
    <source>
        <dbReference type="Proteomes" id="UP000030752"/>
    </source>
</evidence>
<accession>W2S0S8</accession>
<dbReference type="EMBL" id="KB822719">
    <property type="protein sequence ID" value="ETN42282.1"/>
    <property type="molecule type" value="Genomic_DNA"/>
</dbReference>
<dbReference type="InterPro" id="IPR016053">
    <property type="entry name" value="Haem_Oase-like"/>
</dbReference>
<dbReference type="RefSeq" id="XP_008716791.1">
    <property type="nucleotide sequence ID" value="XM_008718569.1"/>
</dbReference>
<protein>
    <recommendedName>
        <fullName evidence="7">Heme oxygenase-like protein</fullName>
    </recommendedName>
</protein>
<sequence length="297" mass="34133">MPRPSISEKKLQEELQYAIRHDHLILNRLIASRMPLCLPPKTDSPLRFALGLTVFGHLYTSFEYAWETLLSQTSKPPIYLLDLETDGISRHLRLSRDLHDLAHLLGTKASKRLQKLHKNTNYFHQDVFRLCEKKPYLILAWAWTMYLAIFNGGRFIRAELEKAGDDFWGTKNYPLEFWNFEGGDDGEKIHDAFKEHFDDAAEGLTREQKDEVIAEAKRIFHVCEEVVHVLDKKVGEEEGQQAVKALLGAVSPMMAVRAILKMCSKGWRAVVRKCTGRGRPGMLREEPPMSKKARMSS</sequence>
<dbReference type="InterPro" id="IPR016084">
    <property type="entry name" value="Haem_Oase-like_multi-hlx"/>
</dbReference>
<dbReference type="Gene3D" id="1.20.910.10">
    <property type="entry name" value="Heme oxygenase-like"/>
    <property type="match status" value="1"/>
</dbReference>
<dbReference type="VEuPathDB" id="FungiDB:HMPREF1541_04223"/>
<evidence type="ECO:0000313" key="5">
    <source>
        <dbReference type="EMBL" id="ETN42282.1"/>
    </source>
</evidence>
<dbReference type="AlphaFoldDB" id="W2S0S8"/>
<dbReference type="OrthoDB" id="652091at2759"/>
<dbReference type="PANTHER" id="PTHR10720:SF0">
    <property type="entry name" value="HEME OXYGENASE"/>
    <property type="match status" value="1"/>
</dbReference>
<dbReference type="InParanoid" id="W2S0S8"/>
<dbReference type="PANTHER" id="PTHR10720">
    <property type="entry name" value="HEME OXYGENASE"/>
    <property type="match status" value="1"/>
</dbReference>
<evidence type="ECO:0008006" key="7">
    <source>
        <dbReference type="Google" id="ProtNLM"/>
    </source>
</evidence>
<name>W2S0S8_CYPE1</name>
<dbReference type="eggNOG" id="ENOG502S3FB">
    <property type="taxonomic scope" value="Eukaryota"/>
</dbReference>
<evidence type="ECO:0000256" key="1">
    <source>
        <dbReference type="ARBA" id="ARBA00022617"/>
    </source>
</evidence>
<gene>
    <name evidence="5" type="ORF">HMPREF1541_04223</name>
</gene>
<dbReference type="Proteomes" id="UP000030752">
    <property type="component" value="Unassembled WGS sequence"/>
</dbReference>
<evidence type="ECO:0000256" key="4">
    <source>
        <dbReference type="SAM" id="MobiDB-lite"/>
    </source>
</evidence>
<organism evidence="5 6">
    <name type="scientific">Cyphellophora europaea (strain CBS 101466)</name>
    <name type="common">Phialophora europaea</name>
    <dbReference type="NCBI Taxonomy" id="1220924"/>
    <lineage>
        <taxon>Eukaryota</taxon>
        <taxon>Fungi</taxon>
        <taxon>Dikarya</taxon>
        <taxon>Ascomycota</taxon>
        <taxon>Pezizomycotina</taxon>
        <taxon>Eurotiomycetes</taxon>
        <taxon>Chaetothyriomycetidae</taxon>
        <taxon>Chaetothyriales</taxon>
        <taxon>Cyphellophoraceae</taxon>
        <taxon>Cyphellophora</taxon>
    </lineage>
</organism>
<dbReference type="GO" id="GO:0006788">
    <property type="term" value="P:heme oxidation"/>
    <property type="evidence" value="ECO:0007669"/>
    <property type="project" value="InterPro"/>
</dbReference>
<dbReference type="GO" id="GO:0004392">
    <property type="term" value="F:heme oxygenase (decyclizing) activity"/>
    <property type="evidence" value="ECO:0007669"/>
    <property type="project" value="InterPro"/>
</dbReference>
<keyword evidence="1" id="KW-0349">Heme</keyword>
<dbReference type="InterPro" id="IPR002051">
    <property type="entry name" value="Haem_Oase"/>
</dbReference>
<dbReference type="CDD" id="cd19165">
    <property type="entry name" value="HemeO"/>
    <property type="match status" value="1"/>
</dbReference>
<evidence type="ECO:0000256" key="3">
    <source>
        <dbReference type="ARBA" id="ARBA00023004"/>
    </source>
</evidence>
<keyword evidence="3" id="KW-0408">Iron</keyword>
<evidence type="ECO:0000256" key="2">
    <source>
        <dbReference type="ARBA" id="ARBA00022723"/>
    </source>
</evidence>
<reference evidence="5 6" key="1">
    <citation type="submission" date="2013-03" db="EMBL/GenBank/DDBJ databases">
        <title>The Genome Sequence of Phialophora europaea CBS 101466.</title>
        <authorList>
            <consortium name="The Broad Institute Genomics Platform"/>
            <person name="Cuomo C."/>
            <person name="de Hoog S."/>
            <person name="Gorbushina A."/>
            <person name="Walker B."/>
            <person name="Young S.K."/>
            <person name="Zeng Q."/>
            <person name="Gargeya S."/>
            <person name="Fitzgerald M."/>
            <person name="Haas B."/>
            <person name="Abouelleil A."/>
            <person name="Allen A.W."/>
            <person name="Alvarado L."/>
            <person name="Arachchi H.M."/>
            <person name="Berlin A.M."/>
            <person name="Chapman S.B."/>
            <person name="Gainer-Dewar J."/>
            <person name="Goldberg J."/>
            <person name="Griggs A."/>
            <person name="Gujja S."/>
            <person name="Hansen M."/>
            <person name="Howarth C."/>
            <person name="Imamovic A."/>
            <person name="Ireland A."/>
            <person name="Larimer J."/>
            <person name="McCowan C."/>
            <person name="Murphy C."/>
            <person name="Pearson M."/>
            <person name="Poon T.W."/>
            <person name="Priest M."/>
            <person name="Roberts A."/>
            <person name="Saif S."/>
            <person name="Shea T."/>
            <person name="Sisk P."/>
            <person name="Sykes S."/>
            <person name="Wortman J."/>
            <person name="Nusbaum C."/>
            <person name="Birren B."/>
        </authorList>
    </citation>
    <scope>NUCLEOTIDE SEQUENCE [LARGE SCALE GENOMIC DNA]</scope>
    <source>
        <strain evidence="5 6">CBS 101466</strain>
    </source>
</reference>
<dbReference type="STRING" id="1220924.W2S0S8"/>
<keyword evidence="6" id="KW-1185">Reference proteome</keyword>
<dbReference type="Pfam" id="PF01126">
    <property type="entry name" value="Heme_oxygenase"/>
    <property type="match status" value="1"/>
</dbReference>
<keyword evidence="2" id="KW-0479">Metal-binding</keyword>
<feature type="region of interest" description="Disordered" evidence="4">
    <location>
        <begin position="278"/>
        <end position="297"/>
    </location>
</feature>
<proteinExistence type="predicted"/>
<dbReference type="SUPFAM" id="SSF48613">
    <property type="entry name" value="Heme oxygenase-like"/>
    <property type="match status" value="1"/>
</dbReference>